<dbReference type="Pfam" id="PF04264">
    <property type="entry name" value="YceI"/>
    <property type="match status" value="1"/>
</dbReference>
<dbReference type="Gene3D" id="2.40.128.110">
    <property type="entry name" value="Lipid/polyisoprenoid-binding, YceI-like"/>
    <property type="match status" value="1"/>
</dbReference>
<evidence type="ECO:0000259" key="2">
    <source>
        <dbReference type="SMART" id="SM00867"/>
    </source>
</evidence>
<dbReference type="PANTHER" id="PTHR34406:SF1">
    <property type="entry name" value="PROTEIN YCEI"/>
    <property type="match status" value="1"/>
</dbReference>
<protein>
    <submittedName>
        <fullName evidence="3">YceI family protein</fullName>
    </submittedName>
</protein>
<dbReference type="RefSeq" id="WP_382351821.1">
    <property type="nucleotide sequence ID" value="NZ_JBHSMC010000014.1"/>
</dbReference>
<dbReference type="InterPro" id="IPR036761">
    <property type="entry name" value="TTHA0802/YceI-like_sf"/>
</dbReference>
<dbReference type="SMART" id="SM00867">
    <property type="entry name" value="YceI"/>
    <property type="match status" value="1"/>
</dbReference>
<dbReference type="SUPFAM" id="SSF101874">
    <property type="entry name" value="YceI-like"/>
    <property type="match status" value="1"/>
</dbReference>
<gene>
    <name evidence="3" type="ORF">ACFPM4_11880</name>
</gene>
<organism evidence="3 4">
    <name type="scientific">Lederbergia graminis</name>
    <dbReference type="NCBI Taxonomy" id="735518"/>
    <lineage>
        <taxon>Bacteria</taxon>
        <taxon>Bacillati</taxon>
        <taxon>Bacillota</taxon>
        <taxon>Bacilli</taxon>
        <taxon>Bacillales</taxon>
        <taxon>Bacillaceae</taxon>
        <taxon>Lederbergia</taxon>
    </lineage>
</organism>
<comment type="caution">
    <text evidence="3">The sequence shown here is derived from an EMBL/GenBank/DDBJ whole genome shotgun (WGS) entry which is preliminary data.</text>
</comment>
<evidence type="ECO:0000256" key="1">
    <source>
        <dbReference type="ARBA" id="ARBA00008812"/>
    </source>
</evidence>
<feature type="domain" description="Lipid/polyisoprenoid-binding YceI-like" evidence="2">
    <location>
        <begin position="5"/>
        <end position="175"/>
    </location>
</feature>
<dbReference type="InterPro" id="IPR007372">
    <property type="entry name" value="Lipid/polyisoprenoid-bd_YceI"/>
</dbReference>
<name>A0ABW0LI48_9BACI</name>
<dbReference type="EMBL" id="JBHSMC010000014">
    <property type="protein sequence ID" value="MFC5465450.1"/>
    <property type="molecule type" value="Genomic_DNA"/>
</dbReference>
<evidence type="ECO:0000313" key="3">
    <source>
        <dbReference type="EMBL" id="MFC5465450.1"/>
    </source>
</evidence>
<proteinExistence type="inferred from homology"/>
<sequence>MGLSKWKVDGAHSEVGFSVKHMMVSKVKGTFDQFTAEIEATPTDLTTASIQFTIDVASINTRNNDRDNHLRSADFFDVEQYPNLTFTTTKIEKTDEDEYKVTGDVSLHGVTKQETFNVTFEGLAKDPMSGAEKAGFSAEGKIKRSDYGLTWNAALETGGVLVGDDIKITIEIEAERIEG</sequence>
<evidence type="ECO:0000313" key="4">
    <source>
        <dbReference type="Proteomes" id="UP001596147"/>
    </source>
</evidence>
<dbReference type="PANTHER" id="PTHR34406">
    <property type="entry name" value="PROTEIN YCEI"/>
    <property type="match status" value="1"/>
</dbReference>
<comment type="similarity">
    <text evidence="1">Belongs to the UPF0312 family.</text>
</comment>
<keyword evidence="4" id="KW-1185">Reference proteome</keyword>
<dbReference type="Proteomes" id="UP001596147">
    <property type="component" value="Unassembled WGS sequence"/>
</dbReference>
<accession>A0ABW0LI48</accession>
<reference evidence="4" key="1">
    <citation type="journal article" date="2019" name="Int. J. Syst. Evol. Microbiol.">
        <title>The Global Catalogue of Microorganisms (GCM) 10K type strain sequencing project: providing services to taxonomists for standard genome sequencing and annotation.</title>
        <authorList>
            <consortium name="The Broad Institute Genomics Platform"/>
            <consortium name="The Broad Institute Genome Sequencing Center for Infectious Disease"/>
            <person name="Wu L."/>
            <person name="Ma J."/>
        </authorList>
    </citation>
    <scope>NUCLEOTIDE SEQUENCE [LARGE SCALE GENOMIC DNA]</scope>
    <source>
        <strain evidence="4">CGMCC 1.12237</strain>
    </source>
</reference>